<dbReference type="GO" id="GO:0005829">
    <property type="term" value="C:cytosol"/>
    <property type="evidence" value="ECO:0007669"/>
    <property type="project" value="TreeGrafter"/>
</dbReference>
<dbReference type="SUPFAM" id="SSF52218">
    <property type="entry name" value="Flavoproteins"/>
    <property type="match status" value="1"/>
</dbReference>
<accession>A0A2N4UGY4</accession>
<feature type="transmembrane region" description="Helical" evidence="5">
    <location>
        <begin position="172"/>
        <end position="195"/>
    </location>
</feature>
<evidence type="ECO:0000313" key="9">
    <source>
        <dbReference type="Proteomes" id="UP000234328"/>
    </source>
</evidence>
<evidence type="ECO:0000256" key="2">
    <source>
        <dbReference type="ARBA" id="ARBA00022630"/>
    </source>
</evidence>
<dbReference type="OrthoDB" id="9816402at2"/>
<evidence type="ECO:0000259" key="7">
    <source>
        <dbReference type="PROSITE" id="PS51384"/>
    </source>
</evidence>
<gene>
    <name evidence="8" type="ORF">CR155_09145</name>
</gene>
<keyword evidence="3" id="KW-0288">FMN</keyword>
<dbReference type="PANTHER" id="PTHR19384">
    <property type="entry name" value="NITRIC OXIDE SYNTHASE-RELATED"/>
    <property type="match status" value="1"/>
</dbReference>
<dbReference type="GO" id="GO:0010181">
    <property type="term" value="F:FMN binding"/>
    <property type="evidence" value="ECO:0007669"/>
    <property type="project" value="InterPro"/>
</dbReference>
<dbReference type="Gene3D" id="2.40.30.10">
    <property type="entry name" value="Translation factors"/>
    <property type="match status" value="1"/>
</dbReference>
<keyword evidence="5" id="KW-0812">Transmembrane</keyword>
<dbReference type="InterPro" id="IPR017938">
    <property type="entry name" value="Riboflavin_synthase-like_b-brl"/>
</dbReference>
<keyword evidence="4" id="KW-0028">Amino-acid biosynthesis</keyword>
<dbReference type="PRINTS" id="PR00371">
    <property type="entry name" value="FPNCR"/>
</dbReference>
<keyword evidence="5" id="KW-1133">Transmembrane helix</keyword>
<evidence type="ECO:0000256" key="1">
    <source>
        <dbReference type="ARBA" id="ARBA00001917"/>
    </source>
</evidence>
<dbReference type="Pfam" id="PF00258">
    <property type="entry name" value="Flavodoxin_1"/>
    <property type="match status" value="1"/>
</dbReference>
<reference evidence="8 9" key="1">
    <citation type="submission" date="2017-10" db="EMBL/GenBank/DDBJ databases">
        <title>Two draft genome sequences of Pusillimonas sp. strains isolated from a nitrate- and radionuclide-contaminated groundwater in Russia.</title>
        <authorList>
            <person name="Grouzdev D.S."/>
            <person name="Tourova T.P."/>
            <person name="Goeva M.A."/>
            <person name="Babich T.L."/>
            <person name="Sokolova D.S."/>
            <person name="Abdullin R."/>
            <person name="Poltaraus A.B."/>
            <person name="Toshchakov S.V."/>
            <person name="Nazina T.N."/>
        </authorList>
    </citation>
    <scope>NUCLEOTIDE SEQUENCE [LARGE SCALE GENOMIC DNA]</scope>
    <source>
        <strain evidence="8 9">JR1/69-2-13</strain>
    </source>
</reference>
<dbReference type="Gene3D" id="3.40.50.360">
    <property type="match status" value="1"/>
</dbReference>
<dbReference type="SUPFAM" id="SSF63380">
    <property type="entry name" value="Riboflavin synthase domain-like"/>
    <property type="match status" value="1"/>
</dbReference>
<dbReference type="SUPFAM" id="SSF52343">
    <property type="entry name" value="Ferredoxin reductase-like, C-terminal NADP-linked domain"/>
    <property type="match status" value="1"/>
</dbReference>
<dbReference type="PROSITE" id="PS50902">
    <property type="entry name" value="FLAVODOXIN_LIKE"/>
    <property type="match status" value="1"/>
</dbReference>
<dbReference type="InterPro" id="IPR005625">
    <property type="entry name" value="PepSY-ass_TM"/>
</dbReference>
<name>A0A2N4UGY4_9BURK</name>
<proteinExistence type="predicted"/>
<dbReference type="GO" id="GO:0004783">
    <property type="term" value="F:sulfite reductase (NADPH) activity"/>
    <property type="evidence" value="ECO:0007669"/>
    <property type="project" value="TreeGrafter"/>
</dbReference>
<dbReference type="InterPro" id="IPR008254">
    <property type="entry name" value="Flavodoxin/NO_synth"/>
</dbReference>
<feature type="domain" description="Flavodoxin-like" evidence="6">
    <location>
        <begin position="335"/>
        <end position="470"/>
    </location>
</feature>
<comment type="cofactor">
    <cofactor evidence="1">
        <name>FMN</name>
        <dbReference type="ChEBI" id="CHEBI:58210"/>
    </cofactor>
</comment>
<dbReference type="Proteomes" id="UP000234328">
    <property type="component" value="Unassembled WGS sequence"/>
</dbReference>
<dbReference type="InterPro" id="IPR017927">
    <property type="entry name" value="FAD-bd_FR_type"/>
</dbReference>
<keyword evidence="9" id="KW-1185">Reference proteome</keyword>
<dbReference type="InterPro" id="IPR039261">
    <property type="entry name" value="FNR_nucleotide-bd"/>
</dbReference>
<comment type="caution">
    <text evidence="8">The sequence shown here is derived from an EMBL/GenBank/DDBJ whole genome shotgun (WGS) entry which is preliminary data.</text>
</comment>
<dbReference type="PROSITE" id="PS51384">
    <property type="entry name" value="FAD_FR"/>
    <property type="match status" value="1"/>
</dbReference>
<dbReference type="Pfam" id="PF00970">
    <property type="entry name" value="FAD_binding_6"/>
    <property type="match status" value="1"/>
</dbReference>
<evidence type="ECO:0000256" key="4">
    <source>
        <dbReference type="ARBA" id="ARBA00023192"/>
    </source>
</evidence>
<evidence type="ECO:0000256" key="3">
    <source>
        <dbReference type="ARBA" id="ARBA00022643"/>
    </source>
</evidence>
<organism evidence="8 9">
    <name type="scientific">Pollutimonas nitritireducens</name>
    <dbReference type="NCBI Taxonomy" id="2045209"/>
    <lineage>
        <taxon>Bacteria</taxon>
        <taxon>Pseudomonadati</taxon>
        <taxon>Pseudomonadota</taxon>
        <taxon>Betaproteobacteria</taxon>
        <taxon>Burkholderiales</taxon>
        <taxon>Alcaligenaceae</taxon>
        <taxon>Pollutimonas</taxon>
    </lineage>
</organism>
<feature type="transmembrane region" description="Helical" evidence="5">
    <location>
        <begin position="289"/>
        <end position="315"/>
    </location>
</feature>
<protein>
    <submittedName>
        <fullName evidence="8">Nitric oxide synthase</fullName>
    </submittedName>
</protein>
<dbReference type="EMBL" id="PDNV01000005">
    <property type="protein sequence ID" value="PLC54266.1"/>
    <property type="molecule type" value="Genomic_DNA"/>
</dbReference>
<keyword evidence="2" id="KW-0285">Flavoprotein</keyword>
<dbReference type="InterPro" id="IPR001433">
    <property type="entry name" value="OxRdtase_FAD/NAD-bd"/>
</dbReference>
<dbReference type="AlphaFoldDB" id="A0A2N4UGY4"/>
<evidence type="ECO:0000256" key="5">
    <source>
        <dbReference type="SAM" id="Phobius"/>
    </source>
</evidence>
<sequence>MMRQLHSLLGLIAGVLAIVLAISGAILSLDPTLERLGTTIPPTGQIDVATLAGRIARHYPGAEQIQRTPSGSVIVYYSRDGQTGIDRIDPFTGQGIAAHIPSTFTRWMKGLHRSLLLDTPGRAVSGMTALIMLVLSISGAVLLVKRVGGLRHIAEPLRGGFSQRWHAQVGRFVLAGLLLSAVTGVYMSAASFGFIPDGMQNEPDFPSGLASGPAAPITTLPALLATDLNDLRELVYPNPNDPTDVYSLRTAQGDGYVDQVEGSLLSYQPHNGIRDAYELIYQLHTGEGFWWLGLLLGLCAASVPLMSITGALTWWQRRQSMPRITENNGPQSADTIILVGSENNSTWGFAKALHDALKQAGFRVHTAAMNQLATEYRRAERLFVLTATYGDGDAPSSATQFLARLDKTKANPQAGYAVLGFGDRQFPQFCKFARDTDAALAAHGWRRVMGLDTIDRQSAQSFTRWGNAVGQWIGRDLTLLHTPRRPRTQSYVLMERVDYGEKVQAPTSILRFAAVVPQGMAGWLLRLTRANGLPHFEVGDLVGVVPPGSSIPRFYSLASKSADGFLEICVRKLPDGECSTFLHALKVGDRMDAFIQLHPDFRPASGQAPVILIGSGTGIGPLAGFIRNNTGRYPMYLYWGGRDPSSDFLYEPELSTYLADGRLTGLRAAFSRVRDGAYVHDRVLDDSTQMRQLIQSGAQVLICGSRAMAENITRAMNEILAPLNLDVQTLKAQGRYREDVF</sequence>
<dbReference type="CDD" id="cd06201">
    <property type="entry name" value="SiR_like2"/>
    <property type="match status" value="1"/>
</dbReference>
<feature type="domain" description="FAD-binding FR-type" evidence="7">
    <location>
        <begin position="486"/>
        <end position="604"/>
    </location>
</feature>
<dbReference type="Pfam" id="PF00175">
    <property type="entry name" value="NAD_binding_1"/>
    <property type="match status" value="1"/>
</dbReference>
<dbReference type="RefSeq" id="WP_102069715.1">
    <property type="nucleotide sequence ID" value="NZ_PDNV01000005.1"/>
</dbReference>
<dbReference type="PANTHER" id="PTHR19384:SF128">
    <property type="entry name" value="NADPH OXIDOREDUCTASE A"/>
    <property type="match status" value="1"/>
</dbReference>
<keyword evidence="5" id="KW-0472">Membrane</keyword>
<dbReference type="InterPro" id="IPR029039">
    <property type="entry name" value="Flavoprotein-like_sf"/>
</dbReference>
<evidence type="ECO:0000313" key="8">
    <source>
        <dbReference type="EMBL" id="PLC54266.1"/>
    </source>
</evidence>
<keyword evidence="4" id="KW-0198">Cysteine biosynthesis</keyword>
<dbReference type="InterPro" id="IPR008333">
    <property type="entry name" value="Cbr1-like_FAD-bd_dom"/>
</dbReference>
<dbReference type="GO" id="GO:0050660">
    <property type="term" value="F:flavin adenine dinucleotide binding"/>
    <property type="evidence" value="ECO:0007669"/>
    <property type="project" value="TreeGrafter"/>
</dbReference>
<dbReference type="Pfam" id="PF03929">
    <property type="entry name" value="PepSY_TM"/>
    <property type="match status" value="1"/>
</dbReference>
<feature type="transmembrane region" description="Helical" evidence="5">
    <location>
        <begin position="123"/>
        <end position="144"/>
    </location>
</feature>
<evidence type="ECO:0000259" key="6">
    <source>
        <dbReference type="PROSITE" id="PS50902"/>
    </source>
</evidence>
<dbReference type="Gene3D" id="3.40.50.80">
    <property type="entry name" value="Nucleotide-binding domain of ferredoxin-NADP reductase (FNR) module"/>
    <property type="match status" value="1"/>
</dbReference>
<dbReference type="InterPro" id="IPR001709">
    <property type="entry name" value="Flavoprot_Pyr_Nucl_cyt_Rdtase"/>
</dbReference>